<dbReference type="GO" id="GO:0005524">
    <property type="term" value="F:ATP binding"/>
    <property type="evidence" value="ECO:0007669"/>
    <property type="project" value="UniProtKB-KW"/>
</dbReference>
<sequence>MTDNNILMETALPLPSFIKGKVRDTYLLGDKLLIIASDRISAFDVILPGGIHGKGRVLNRISSFWFEKTARIIPNHVIELVEDVSCLDKYLPPEERFHYPEYLSGRSMVVKRVKRVSVECVVRGYIAGSAWSEYKKTGTVNGMPMPKGLLQSQELPEPIFTPTTKGEGEHDRPMTIAELEAMVGKELADKLAEKSLALYKFGREYARQRGIIIADTKFEFGLDGSELILIDEALTPDSSRFWDEKTYKVGEAQDSYDKQPVRDYLEAIGWDKEPPGPVLPDEVIKSTTRRYEYAYERITGIKLV</sequence>
<keyword evidence="5 11" id="KW-0436">Ligase</keyword>
<dbReference type="Gene3D" id="3.30.200.20">
    <property type="entry name" value="Phosphorylase Kinase, domain 1"/>
    <property type="match status" value="1"/>
</dbReference>
<dbReference type="Pfam" id="PF01259">
    <property type="entry name" value="SAICAR_synt"/>
    <property type="match status" value="1"/>
</dbReference>
<keyword evidence="8 11" id="KW-0067">ATP-binding</keyword>
<evidence type="ECO:0000256" key="4">
    <source>
        <dbReference type="ARBA" id="ARBA00016460"/>
    </source>
</evidence>
<comment type="caution">
    <text evidence="13">The sequence shown here is derived from an EMBL/GenBank/DDBJ whole genome shotgun (WGS) entry which is preliminary data.</text>
</comment>
<accession>A0A0V8LY03</accession>
<evidence type="ECO:0000313" key="13">
    <source>
        <dbReference type="EMBL" id="KSV16364.1"/>
    </source>
</evidence>
<reference evidence="13 14" key="1">
    <citation type="journal article" date="2015" name="Sci. Rep.">
        <title>A comparative genomics and reductive dehalogenase gene transcription study of two chloroethene-respiring bacteria, Dehalococcoides mccartyi strains MB and 11a.</title>
        <authorList>
            <person name="Low A."/>
            <person name="Shen Z."/>
            <person name="Cheng D."/>
            <person name="Rogers M.J."/>
            <person name="Lee P.K."/>
            <person name="He J."/>
        </authorList>
    </citation>
    <scope>NUCLEOTIDE SEQUENCE [LARGE SCALE GENOMIC DNA]</scope>
    <source>
        <strain evidence="13 14">MB</strain>
    </source>
</reference>
<evidence type="ECO:0000256" key="9">
    <source>
        <dbReference type="ARBA" id="ARBA00030409"/>
    </source>
</evidence>
<dbReference type="Gene3D" id="3.30.470.20">
    <property type="entry name" value="ATP-grasp fold, B domain"/>
    <property type="match status" value="1"/>
</dbReference>
<dbReference type="SUPFAM" id="SSF56104">
    <property type="entry name" value="SAICAR synthase-like"/>
    <property type="match status" value="1"/>
</dbReference>
<dbReference type="NCBIfam" id="TIGR00081">
    <property type="entry name" value="purC"/>
    <property type="match status" value="1"/>
</dbReference>
<evidence type="ECO:0000256" key="10">
    <source>
        <dbReference type="ARBA" id="ARBA00048475"/>
    </source>
</evidence>
<evidence type="ECO:0000256" key="1">
    <source>
        <dbReference type="ARBA" id="ARBA00004672"/>
    </source>
</evidence>
<proteinExistence type="inferred from homology"/>
<evidence type="ECO:0000256" key="2">
    <source>
        <dbReference type="ARBA" id="ARBA00010190"/>
    </source>
</evidence>
<feature type="domain" description="SAICAR synthetase/ADE2 N-terminal" evidence="12">
    <location>
        <begin position="17"/>
        <end position="273"/>
    </location>
</feature>
<dbReference type="CDD" id="cd01414">
    <property type="entry name" value="SAICAR_synt_Sc"/>
    <property type="match status" value="1"/>
</dbReference>
<evidence type="ECO:0000256" key="11">
    <source>
        <dbReference type="HAMAP-Rule" id="MF_00137"/>
    </source>
</evidence>
<dbReference type="UniPathway" id="UPA00074">
    <property type="reaction ID" value="UER00131"/>
</dbReference>
<protein>
    <recommendedName>
        <fullName evidence="4 11">Phosphoribosylaminoimidazole-succinocarboxamide synthase</fullName>
        <ecNumber evidence="3 11">6.3.2.6</ecNumber>
    </recommendedName>
    <alternativeName>
        <fullName evidence="9 11">SAICAR synthetase</fullName>
    </alternativeName>
</protein>
<comment type="similarity">
    <text evidence="2 11">Belongs to the SAICAR synthetase family.</text>
</comment>
<dbReference type="Proteomes" id="UP000053577">
    <property type="component" value="Unassembled WGS sequence"/>
</dbReference>
<evidence type="ECO:0000313" key="14">
    <source>
        <dbReference type="Proteomes" id="UP000053577"/>
    </source>
</evidence>
<dbReference type="PANTHER" id="PTHR43700:SF1">
    <property type="entry name" value="PHOSPHORIBOSYLAMINOIMIDAZOLE-SUCCINOCARBOXAMIDE SYNTHASE"/>
    <property type="match status" value="1"/>
</dbReference>
<dbReference type="EMBL" id="JGYD01000026">
    <property type="protein sequence ID" value="KSV16364.1"/>
    <property type="molecule type" value="Genomic_DNA"/>
</dbReference>
<gene>
    <name evidence="11" type="primary">purC</name>
    <name evidence="13" type="ORF">DA01_03790</name>
</gene>
<evidence type="ECO:0000256" key="6">
    <source>
        <dbReference type="ARBA" id="ARBA00022741"/>
    </source>
</evidence>
<evidence type="ECO:0000256" key="5">
    <source>
        <dbReference type="ARBA" id="ARBA00022598"/>
    </source>
</evidence>
<dbReference type="FunFam" id="3.30.470.20:FF:000015">
    <property type="entry name" value="Phosphoribosylaminoimidazole-succinocarboxamide synthase"/>
    <property type="match status" value="1"/>
</dbReference>
<dbReference type="NCBIfam" id="NF010568">
    <property type="entry name" value="PRK13961.1"/>
    <property type="match status" value="1"/>
</dbReference>
<dbReference type="EC" id="6.3.2.6" evidence="3 11"/>
<dbReference type="GO" id="GO:0006189">
    <property type="term" value="P:'de novo' IMP biosynthetic process"/>
    <property type="evidence" value="ECO:0007669"/>
    <property type="project" value="UniProtKB-UniRule"/>
</dbReference>
<dbReference type="PANTHER" id="PTHR43700">
    <property type="entry name" value="PHOSPHORIBOSYLAMINOIMIDAZOLE-SUCCINOCARBOXAMIDE SYNTHASE"/>
    <property type="match status" value="1"/>
</dbReference>
<comment type="pathway">
    <text evidence="1 11">Purine metabolism; IMP biosynthesis via de novo pathway; 5-amino-1-(5-phospho-D-ribosyl)imidazole-4-carboxamide from 5-amino-1-(5-phospho-D-ribosyl)imidazole-4-carboxylate: step 1/2.</text>
</comment>
<dbReference type="PROSITE" id="PS01058">
    <property type="entry name" value="SAICAR_SYNTHETASE_2"/>
    <property type="match status" value="1"/>
</dbReference>
<organism evidence="13 14">
    <name type="scientific">Dehalococcoides mccartyi</name>
    <dbReference type="NCBI Taxonomy" id="61435"/>
    <lineage>
        <taxon>Bacteria</taxon>
        <taxon>Bacillati</taxon>
        <taxon>Chloroflexota</taxon>
        <taxon>Dehalococcoidia</taxon>
        <taxon>Dehalococcoidales</taxon>
        <taxon>Dehalococcoidaceae</taxon>
        <taxon>Dehalococcoides</taxon>
    </lineage>
</organism>
<evidence type="ECO:0000259" key="12">
    <source>
        <dbReference type="Pfam" id="PF01259"/>
    </source>
</evidence>
<dbReference type="InterPro" id="IPR018236">
    <property type="entry name" value="SAICAR_synthetase_CS"/>
</dbReference>
<dbReference type="OrthoDB" id="9801549at2"/>
<evidence type="ECO:0000256" key="8">
    <source>
        <dbReference type="ARBA" id="ARBA00022840"/>
    </source>
</evidence>
<dbReference type="RefSeq" id="WP_058292780.1">
    <property type="nucleotide sequence ID" value="NZ_JGYD01000026.1"/>
</dbReference>
<evidence type="ECO:0000256" key="3">
    <source>
        <dbReference type="ARBA" id="ARBA00012217"/>
    </source>
</evidence>
<keyword evidence="7 11" id="KW-0658">Purine biosynthesis</keyword>
<evidence type="ECO:0000256" key="7">
    <source>
        <dbReference type="ARBA" id="ARBA00022755"/>
    </source>
</evidence>
<keyword evidence="6 11" id="KW-0547">Nucleotide-binding</keyword>
<dbReference type="GO" id="GO:0004639">
    <property type="term" value="F:phosphoribosylaminoimidazolesuccinocarboxamide synthase activity"/>
    <property type="evidence" value="ECO:0007669"/>
    <property type="project" value="UniProtKB-UniRule"/>
</dbReference>
<dbReference type="HAMAP" id="MF_00137">
    <property type="entry name" value="SAICAR_synth"/>
    <property type="match status" value="1"/>
</dbReference>
<dbReference type="PATRIC" id="fig|61435.5.peg.760"/>
<comment type="catalytic activity">
    <reaction evidence="10 11">
        <text>5-amino-1-(5-phospho-D-ribosyl)imidazole-4-carboxylate + L-aspartate + ATP = (2S)-2-[5-amino-1-(5-phospho-beta-D-ribosyl)imidazole-4-carboxamido]succinate + ADP + phosphate + 2 H(+)</text>
        <dbReference type="Rhea" id="RHEA:22628"/>
        <dbReference type="ChEBI" id="CHEBI:15378"/>
        <dbReference type="ChEBI" id="CHEBI:29991"/>
        <dbReference type="ChEBI" id="CHEBI:30616"/>
        <dbReference type="ChEBI" id="CHEBI:43474"/>
        <dbReference type="ChEBI" id="CHEBI:58443"/>
        <dbReference type="ChEBI" id="CHEBI:77657"/>
        <dbReference type="ChEBI" id="CHEBI:456216"/>
        <dbReference type="EC" id="6.3.2.6"/>
    </reaction>
</comment>
<dbReference type="GO" id="GO:0005737">
    <property type="term" value="C:cytoplasm"/>
    <property type="evidence" value="ECO:0007669"/>
    <property type="project" value="TreeGrafter"/>
</dbReference>
<dbReference type="InterPro" id="IPR001636">
    <property type="entry name" value="SAICAR_synth"/>
</dbReference>
<name>A0A0V8LY03_9CHLR</name>
<dbReference type="InterPro" id="IPR028923">
    <property type="entry name" value="SAICAR_synt/ADE2_N"/>
</dbReference>
<dbReference type="AlphaFoldDB" id="A0A0V8LY03"/>